<dbReference type="Gene3D" id="4.10.60.10">
    <property type="entry name" value="Zinc finger, CCHC-type"/>
    <property type="match status" value="1"/>
</dbReference>
<feature type="domain" description="CCHC-type" evidence="2">
    <location>
        <begin position="251"/>
        <end position="267"/>
    </location>
</feature>
<dbReference type="Proteomes" id="UP001497457">
    <property type="component" value="Chromosome 11b"/>
</dbReference>
<evidence type="ECO:0000259" key="2">
    <source>
        <dbReference type="PROSITE" id="PS50158"/>
    </source>
</evidence>
<name>A0ABC8VWS8_9POAL</name>
<dbReference type="PANTHER" id="PTHR35317">
    <property type="entry name" value="OS04G0629600 PROTEIN"/>
    <property type="match status" value="1"/>
</dbReference>
<organism evidence="3 4">
    <name type="scientific">Urochloa decumbens</name>
    <dbReference type="NCBI Taxonomy" id="240449"/>
    <lineage>
        <taxon>Eukaryota</taxon>
        <taxon>Viridiplantae</taxon>
        <taxon>Streptophyta</taxon>
        <taxon>Embryophyta</taxon>
        <taxon>Tracheophyta</taxon>
        <taxon>Spermatophyta</taxon>
        <taxon>Magnoliopsida</taxon>
        <taxon>Liliopsida</taxon>
        <taxon>Poales</taxon>
        <taxon>Poaceae</taxon>
        <taxon>PACMAD clade</taxon>
        <taxon>Panicoideae</taxon>
        <taxon>Panicodae</taxon>
        <taxon>Paniceae</taxon>
        <taxon>Melinidinae</taxon>
        <taxon>Urochloa</taxon>
    </lineage>
</organism>
<keyword evidence="4" id="KW-1185">Reference proteome</keyword>
<protein>
    <recommendedName>
        <fullName evidence="2">CCHC-type domain-containing protein</fullName>
    </recommendedName>
</protein>
<accession>A0ABC8VWS8</accession>
<dbReference type="InterPro" id="IPR001878">
    <property type="entry name" value="Znf_CCHC"/>
</dbReference>
<reference evidence="3" key="1">
    <citation type="submission" date="2024-10" db="EMBL/GenBank/DDBJ databases">
        <authorList>
            <person name="Ryan C."/>
        </authorList>
    </citation>
    <scope>NUCLEOTIDE SEQUENCE [LARGE SCALE GENOMIC DNA]</scope>
</reference>
<dbReference type="SUPFAM" id="SSF57756">
    <property type="entry name" value="Retrovirus zinc finger-like domains"/>
    <property type="match status" value="1"/>
</dbReference>
<proteinExistence type="predicted"/>
<evidence type="ECO:0000313" key="3">
    <source>
        <dbReference type="EMBL" id="CAL4898245.1"/>
    </source>
</evidence>
<keyword evidence="1" id="KW-0862">Zinc</keyword>
<keyword evidence="1" id="KW-0863">Zinc-finger</keyword>
<keyword evidence="1" id="KW-0479">Metal-binding</keyword>
<dbReference type="InterPro" id="IPR036875">
    <property type="entry name" value="Znf_CCHC_sf"/>
</dbReference>
<dbReference type="EMBL" id="OZ075121">
    <property type="protein sequence ID" value="CAL4898245.1"/>
    <property type="molecule type" value="Genomic_DNA"/>
</dbReference>
<dbReference type="Pfam" id="PF14223">
    <property type="entry name" value="Retrotran_gag_2"/>
    <property type="match status" value="1"/>
</dbReference>
<evidence type="ECO:0000256" key="1">
    <source>
        <dbReference type="PROSITE-ProRule" id="PRU00047"/>
    </source>
</evidence>
<dbReference type="PROSITE" id="PS50158">
    <property type="entry name" value="ZF_CCHC"/>
    <property type="match status" value="1"/>
</dbReference>
<dbReference type="GO" id="GO:0008270">
    <property type="term" value="F:zinc ion binding"/>
    <property type="evidence" value="ECO:0007669"/>
    <property type="project" value="UniProtKB-KW"/>
</dbReference>
<gene>
    <name evidence="3" type="ORF">URODEC1_LOCUS7652</name>
</gene>
<dbReference type="AlphaFoldDB" id="A0ABC8VWS8"/>
<evidence type="ECO:0000313" key="4">
    <source>
        <dbReference type="Proteomes" id="UP001497457"/>
    </source>
</evidence>
<dbReference type="PANTHER" id="PTHR35317:SF38">
    <property type="entry name" value="RNA-DIRECTED DNA POLYMERASE"/>
    <property type="match status" value="1"/>
</dbReference>
<sequence length="287" mass="33136">MSGSSGKESSLVSLHYPMLTRSNYITWAIKMKVFMRAQGVWDVVEYAGKKEELDAKKDYTTLATIYQGIPEETLLVVSEKETSKEVWECIKTMYQGAQRVKDARVQSLREELDGLQMKSTDSVDNFAMKVNSIVSTIRGLGDKIEDSYLVKKILRAATNKFLQIVASIDQFGDLTTMTVEEVFGRLRAYEERLRCSDNDDSAEQVLLTKVQWKAMEEKDDDEYLLLTRAQWRAREQKNGSKNRKFDKAKVRCYKCSKYGHFQWKCDESKKEEKAFFMASDEDHPALL</sequence>